<gene>
    <name evidence="1" type="ORF">LCGC14_1505650</name>
</gene>
<protein>
    <submittedName>
        <fullName evidence="1">Uncharacterized protein</fullName>
    </submittedName>
</protein>
<sequence length="111" mass="12206">MGYCHVEDVTAIVDTDMEVAEIQDLIDETDAFIPTKISVAGVDSKILRAISRTWTAYRVMLKDPGSESLDGHSENRKDNLKRLEALYKEMLKDASPSGAIVFKMTSSPIGG</sequence>
<name>A0A0F9LI51_9ZZZZ</name>
<comment type="caution">
    <text evidence="1">The sequence shown here is derived from an EMBL/GenBank/DDBJ whole genome shotgun (WGS) entry which is preliminary data.</text>
</comment>
<accession>A0A0F9LI51</accession>
<dbReference type="EMBL" id="LAZR01010984">
    <property type="protein sequence ID" value="KKM64015.1"/>
    <property type="molecule type" value="Genomic_DNA"/>
</dbReference>
<dbReference type="AlphaFoldDB" id="A0A0F9LI51"/>
<reference evidence="1" key="1">
    <citation type="journal article" date="2015" name="Nature">
        <title>Complex archaea that bridge the gap between prokaryotes and eukaryotes.</title>
        <authorList>
            <person name="Spang A."/>
            <person name="Saw J.H."/>
            <person name="Jorgensen S.L."/>
            <person name="Zaremba-Niedzwiedzka K."/>
            <person name="Martijn J."/>
            <person name="Lind A.E."/>
            <person name="van Eijk R."/>
            <person name="Schleper C."/>
            <person name="Guy L."/>
            <person name="Ettema T.J."/>
        </authorList>
    </citation>
    <scope>NUCLEOTIDE SEQUENCE</scope>
</reference>
<organism evidence="1">
    <name type="scientific">marine sediment metagenome</name>
    <dbReference type="NCBI Taxonomy" id="412755"/>
    <lineage>
        <taxon>unclassified sequences</taxon>
        <taxon>metagenomes</taxon>
        <taxon>ecological metagenomes</taxon>
    </lineage>
</organism>
<evidence type="ECO:0000313" key="1">
    <source>
        <dbReference type="EMBL" id="KKM64015.1"/>
    </source>
</evidence>
<proteinExistence type="predicted"/>